<sequence length="198" mass="22961">MKFNSYFKNEKLAKIIMSVLLFLIIMLVAGIFVVKAEDNKTIEFTDMGWPKILDDDKWTTQMLFDTVQACYQGTIRWVVLSHPTLLNQIPTLAAQRQMMEHCFCVMDKIRKENKVEDYRKKVRDPEWGGNIFMLKAMECVNKYKTLPSFFTKIIETPSDNETNKPTVVPEGETEDSKEESPDQKQEESEGSPQTIFQG</sequence>
<gene>
    <name evidence="3" type="ORF">HX858_08330</name>
</gene>
<keyword evidence="2" id="KW-0812">Transmembrane</keyword>
<feature type="region of interest" description="Disordered" evidence="1">
    <location>
        <begin position="156"/>
        <end position="198"/>
    </location>
</feature>
<name>A0A7K4MWH5_9ARCH</name>
<feature type="compositionally biased region" description="Basic and acidic residues" evidence="1">
    <location>
        <begin position="178"/>
        <end position="187"/>
    </location>
</feature>
<keyword evidence="2" id="KW-0472">Membrane</keyword>
<dbReference type="AlphaFoldDB" id="A0A7K4MWH5"/>
<dbReference type="Proteomes" id="UP000575480">
    <property type="component" value="Unassembled WGS sequence"/>
</dbReference>
<evidence type="ECO:0000256" key="2">
    <source>
        <dbReference type="SAM" id="Phobius"/>
    </source>
</evidence>
<reference evidence="3 4" key="1">
    <citation type="journal article" date="2019" name="Environ. Microbiol.">
        <title>Genomics insights into ecotype formation of ammonia-oxidizing archaea in the deep ocean.</title>
        <authorList>
            <person name="Wang Y."/>
            <person name="Huang J.M."/>
            <person name="Cui G.J."/>
            <person name="Nunoura T."/>
            <person name="Takaki Y."/>
            <person name="Li W.L."/>
            <person name="Li J."/>
            <person name="Gao Z.M."/>
            <person name="Takai K."/>
            <person name="Zhang A.Q."/>
            <person name="Stepanauskas R."/>
        </authorList>
    </citation>
    <scope>NUCLEOTIDE SEQUENCE [LARGE SCALE GENOMIC DNA]</scope>
    <source>
        <strain evidence="3 4">L15a</strain>
    </source>
</reference>
<comment type="caution">
    <text evidence="3">The sequence shown here is derived from an EMBL/GenBank/DDBJ whole genome shotgun (WGS) entry which is preliminary data.</text>
</comment>
<evidence type="ECO:0000313" key="4">
    <source>
        <dbReference type="Proteomes" id="UP000575480"/>
    </source>
</evidence>
<evidence type="ECO:0000313" key="3">
    <source>
        <dbReference type="EMBL" id="NWJ57738.1"/>
    </source>
</evidence>
<organism evidence="3 4">
    <name type="scientific">Marine Group I thaumarchaeote</name>
    <dbReference type="NCBI Taxonomy" id="2511932"/>
    <lineage>
        <taxon>Archaea</taxon>
        <taxon>Nitrososphaerota</taxon>
        <taxon>Marine Group I</taxon>
    </lineage>
</organism>
<protein>
    <submittedName>
        <fullName evidence="3">Uncharacterized protein</fullName>
    </submittedName>
</protein>
<keyword evidence="2" id="KW-1133">Transmembrane helix</keyword>
<accession>A0A7K4MWH5</accession>
<evidence type="ECO:0000256" key="1">
    <source>
        <dbReference type="SAM" id="MobiDB-lite"/>
    </source>
</evidence>
<dbReference type="EMBL" id="JACATH010000013">
    <property type="protein sequence ID" value="NWJ57738.1"/>
    <property type="molecule type" value="Genomic_DNA"/>
</dbReference>
<feature type="transmembrane region" description="Helical" evidence="2">
    <location>
        <begin position="12"/>
        <end position="34"/>
    </location>
</feature>
<proteinExistence type="predicted"/>